<evidence type="ECO:0000256" key="4">
    <source>
        <dbReference type="ARBA" id="ARBA00023054"/>
    </source>
</evidence>
<dbReference type="GO" id="GO:0006954">
    <property type="term" value="P:inflammatory response"/>
    <property type="evidence" value="ECO:0007669"/>
    <property type="project" value="TreeGrafter"/>
</dbReference>
<dbReference type="GO" id="GO:0045893">
    <property type="term" value="P:positive regulation of DNA-templated transcription"/>
    <property type="evidence" value="ECO:0007669"/>
    <property type="project" value="TreeGrafter"/>
</dbReference>
<evidence type="ECO:0000259" key="5">
    <source>
        <dbReference type="PROSITE" id="PS50003"/>
    </source>
</evidence>
<proteinExistence type="predicted"/>
<accession>A0A060ZVT0</accession>
<reference evidence="6" key="1">
    <citation type="journal article" date="2014" name="Nat. Commun.">
        <title>The rainbow trout genome provides novel insights into evolution after whole-genome duplication in vertebrates.</title>
        <authorList>
            <person name="Berthelot C."/>
            <person name="Brunet F."/>
            <person name="Chalopin D."/>
            <person name="Juanchich A."/>
            <person name="Bernard M."/>
            <person name="Noel B."/>
            <person name="Bento P."/>
            <person name="Da Silva C."/>
            <person name="Labadie K."/>
            <person name="Alberti A."/>
            <person name="Aury J.M."/>
            <person name="Louis A."/>
            <person name="Dehais P."/>
            <person name="Bardou P."/>
            <person name="Montfort J."/>
            <person name="Klopp C."/>
            <person name="Cabau C."/>
            <person name="Gaspin C."/>
            <person name="Thorgaard G.H."/>
            <person name="Boussaha M."/>
            <person name="Quillet E."/>
            <person name="Guyomard R."/>
            <person name="Galiana D."/>
            <person name="Bobe J."/>
            <person name="Volff J.N."/>
            <person name="Genet C."/>
            <person name="Wincker P."/>
            <person name="Jaillon O."/>
            <person name="Roest Crollius H."/>
            <person name="Guiguen Y."/>
        </authorList>
    </citation>
    <scope>NUCLEOTIDE SEQUENCE [LARGE SCALE GENOMIC DNA]</scope>
</reference>
<reference evidence="6" key="2">
    <citation type="submission" date="2014-03" db="EMBL/GenBank/DDBJ databases">
        <authorList>
            <person name="Genoscope - CEA"/>
        </authorList>
    </citation>
    <scope>NUCLEOTIDE SEQUENCE</scope>
</reference>
<dbReference type="GO" id="GO:0042169">
    <property type="term" value="F:SH2 domain binding"/>
    <property type="evidence" value="ECO:0007669"/>
    <property type="project" value="TreeGrafter"/>
</dbReference>
<evidence type="ECO:0000313" key="6">
    <source>
        <dbReference type="EMBL" id="CDR10327.1"/>
    </source>
</evidence>
<sequence>MVSLSGYLNVLVNSHWRSHWCLIKNGQLWFYQDKGKTKVAQQPVPLEGCMVLPDPSPEHLYSFRIQMDGAQLATLEAKSSADMGHWLGLLLSQTGTKTDPEELTYDYVNSERISSIVNAAKTSL</sequence>
<dbReference type="Pfam" id="PF00169">
    <property type="entry name" value="PH"/>
    <property type="match status" value="1"/>
</dbReference>
<dbReference type="GO" id="GO:0007346">
    <property type="term" value="P:regulation of mitotic cell cycle"/>
    <property type="evidence" value="ECO:0007669"/>
    <property type="project" value="TreeGrafter"/>
</dbReference>
<dbReference type="SMART" id="SM00233">
    <property type="entry name" value="PH"/>
    <property type="match status" value="1"/>
</dbReference>
<dbReference type="GO" id="GO:0045742">
    <property type="term" value="P:positive regulation of epidermal growth factor receptor signaling pathway"/>
    <property type="evidence" value="ECO:0007669"/>
    <property type="project" value="TreeGrafter"/>
</dbReference>
<evidence type="ECO:0000256" key="1">
    <source>
        <dbReference type="ARBA" id="ARBA00004496"/>
    </source>
</evidence>
<dbReference type="SUPFAM" id="SSF50729">
    <property type="entry name" value="PH domain-like"/>
    <property type="match status" value="1"/>
</dbReference>
<dbReference type="GO" id="GO:0032675">
    <property type="term" value="P:regulation of interleukin-6 production"/>
    <property type="evidence" value="ECO:0007669"/>
    <property type="project" value="TreeGrafter"/>
</dbReference>
<dbReference type="GO" id="GO:0032757">
    <property type="term" value="P:positive regulation of interleukin-8 production"/>
    <property type="evidence" value="ECO:0007669"/>
    <property type="project" value="TreeGrafter"/>
</dbReference>
<name>A0A060ZVT0_ONCMY</name>
<organism evidence="6 7">
    <name type="scientific">Oncorhynchus mykiss</name>
    <name type="common">Rainbow trout</name>
    <name type="synonym">Salmo gairdneri</name>
    <dbReference type="NCBI Taxonomy" id="8022"/>
    <lineage>
        <taxon>Eukaryota</taxon>
        <taxon>Metazoa</taxon>
        <taxon>Chordata</taxon>
        <taxon>Craniata</taxon>
        <taxon>Vertebrata</taxon>
        <taxon>Euteleostomi</taxon>
        <taxon>Actinopterygii</taxon>
        <taxon>Neopterygii</taxon>
        <taxon>Teleostei</taxon>
        <taxon>Protacanthopterygii</taxon>
        <taxon>Salmoniformes</taxon>
        <taxon>Salmonidae</taxon>
        <taxon>Salmoninae</taxon>
        <taxon>Oncorhynchus</taxon>
    </lineage>
</organism>
<dbReference type="CDD" id="cd13307">
    <property type="entry name" value="PH2_AFAP"/>
    <property type="match status" value="1"/>
</dbReference>
<dbReference type="PROSITE" id="PS50003">
    <property type="entry name" value="PH_DOMAIN"/>
    <property type="match status" value="1"/>
</dbReference>
<dbReference type="GO" id="GO:0017124">
    <property type="term" value="F:SH3 domain binding"/>
    <property type="evidence" value="ECO:0007669"/>
    <property type="project" value="TreeGrafter"/>
</dbReference>
<evidence type="ECO:0000313" key="7">
    <source>
        <dbReference type="Proteomes" id="UP000193380"/>
    </source>
</evidence>
<dbReference type="STRING" id="8022.A0A060ZVT0"/>
<protein>
    <recommendedName>
        <fullName evidence="5">PH domain-containing protein</fullName>
    </recommendedName>
</protein>
<dbReference type="FunFam" id="2.30.29.30:FF:000020">
    <property type="entry name" value="Actin filament-associated protein 1-like 2 isoform 1"/>
    <property type="match status" value="1"/>
</dbReference>
<dbReference type="InterPro" id="IPR030113">
    <property type="entry name" value="AFAP"/>
</dbReference>
<dbReference type="AlphaFoldDB" id="A0A060ZVT0"/>
<dbReference type="PaxDb" id="8022-A0A060ZVT0"/>
<dbReference type="InterPro" id="IPR001849">
    <property type="entry name" value="PH_domain"/>
</dbReference>
<dbReference type="InterPro" id="IPR011993">
    <property type="entry name" value="PH-like_dom_sf"/>
</dbReference>
<keyword evidence="2" id="KW-0963">Cytoplasm</keyword>
<keyword evidence="4" id="KW-0175">Coiled coil</keyword>
<comment type="subcellular location">
    <subcellularLocation>
        <location evidence="1">Cytoplasm</location>
    </subcellularLocation>
</comment>
<dbReference type="Proteomes" id="UP000193380">
    <property type="component" value="Unassembled WGS sequence"/>
</dbReference>
<dbReference type="EMBL" id="FR971327">
    <property type="protein sequence ID" value="CDR10327.1"/>
    <property type="molecule type" value="Genomic_DNA"/>
</dbReference>
<keyword evidence="3" id="KW-0677">Repeat</keyword>
<dbReference type="GO" id="GO:0005829">
    <property type="term" value="C:cytosol"/>
    <property type="evidence" value="ECO:0007669"/>
    <property type="project" value="TreeGrafter"/>
</dbReference>
<gene>
    <name evidence="6" type="ORF">GSONMT00037849001</name>
</gene>
<dbReference type="Gene3D" id="2.30.29.30">
    <property type="entry name" value="Pleckstrin-homology domain (PH domain)/Phosphotyrosine-binding domain (PTB)"/>
    <property type="match status" value="1"/>
</dbReference>
<evidence type="ECO:0000256" key="3">
    <source>
        <dbReference type="ARBA" id="ARBA00022737"/>
    </source>
</evidence>
<dbReference type="PANTHER" id="PTHR14338">
    <property type="entry name" value="ACTIN FILAMENT-ASSOCIATED PROTEIN 1 FAMILY MEMBER"/>
    <property type="match status" value="1"/>
</dbReference>
<dbReference type="PANTHER" id="PTHR14338:SF4">
    <property type="entry name" value="ACTIN FILAMENT-ASSOCIATED PROTEIN 1-LIKE 2"/>
    <property type="match status" value="1"/>
</dbReference>
<evidence type="ECO:0000256" key="2">
    <source>
        <dbReference type="ARBA" id="ARBA00022490"/>
    </source>
</evidence>
<feature type="domain" description="PH" evidence="5">
    <location>
        <begin position="1"/>
        <end position="95"/>
    </location>
</feature>